<feature type="compositionally biased region" description="Basic and acidic residues" evidence="1">
    <location>
        <begin position="1"/>
        <end position="12"/>
    </location>
</feature>
<feature type="non-terminal residue" evidence="2">
    <location>
        <position position="92"/>
    </location>
</feature>
<reference evidence="2" key="1">
    <citation type="journal article" date="2014" name="Genome Biol. Evol.">
        <title>Gene Loss Rather Than Gene Gain Is Associated with a Host Jump from Monocots to Dicots in the Smut Fungus Melanopsichium pennsylvanicum.</title>
        <authorList>
            <person name="Sharma R."/>
            <person name="Mishra B."/>
            <person name="Runge F."/>
            <person name="Thines M."/>
        </authorList>
    </citation>
    <scope>NUCLEOTIDE SEQUENCE</scope>
    <source>
        <strain evidence="2">4</strain>
    </source>
</reference>
<feature type="region of interest" description="Disordered" evidence="1">
    <location>
        <begin position="1"/>
        <end position="53"/>
    </location>
</feature>
<accession>A0A077R3L2</accession>
<dbReference type="EMBL" id="HG529754">
    <property type="protein sequence ID" value="CDI57085.1"/>
    <property type="molecule type" value="Genomic_DNA"/>
</dbReference>
<name>A0A077R3L2_9BASI</name>
<evidence type="ECO:0000313" key="2">
    <source>
        <dbReference type="EMBL" id="CDI57085.1"/>
    </source>
</evidence>
<evidence type="ECO:0000256" key="1">
    <source>
        <dbReference type="SAM" id="MobiDB-lite"/>
    </source>
</evidence>
<dbReference type="AlphaFoldDB" id="A0A077R3L2"/>
<protein>
    <submittedName>
        <fullName evidence="2">Uncharacterized protein</fullName>
    </submittedName>
</protein>
<organism evidence="2">
    <name type="scientific">Melanopsichium pennsylvanicum 4</name>
    <dbReference type="NCBI Taxonomy" id="1398559"/>
    <lineage>
        <taxon>Eukaryota</taxon>
        <taxon>Fungi</taxon>
        <taxon>Dikarya</taxon>
        <taxon>Basidiomycota</taxon>
        <taxon>Ustilaginomycotina</taxon>
        <taxon>Ustilaginomycetes</taxon>
        <taxon>Ustilaginales</taxon>
        <taxon>Ustilaginaceae</taxon>
        <taxon>Melanopsichium</taxon>
    </lineage>
</organism>
<proteinExistence type="predicted"/>
<sequence length="92" mass="10454">MEDVRRAAADARRSRRHARKQQGFLHSNITRPTAACASSPANRRGSPPRQRSNALYFDRPFAIAKEPIWAPVEPNFYGKTRRSPGIKRNRGP</sequence>